<accession>A0ABN2QCR0</accession>
<sequence length="282" mass="30031">MLLITGATGNIGRELVRELGTRQADFRILVRDPARAAALPARAHRVVADLEEPTTLKAAFDGVEKLFLLTQGTGMAQAENAIAAARNAGVKHIVHLSSFHAGFDPVPAMGRWHRDREDAIRASGIPATFLRCGGFMTNALDWAQSIREDGYVFDATGPGKVAPIAAADIAAVAARVLTEDGHADQIYALTGSQAFTTAEMVEILAAALGRDIQVRTAATPEEAVKARFPQGAPPALAAALIETIQVARADAIGFRTDTVARLLGRDPMTFRHWCDQNAVAFT</sequence>
<dbReference type="PANTHER" id="PTHR43162:SF1">
    <property type="entry name" value="PRESTALK A DIFFERENTIATION PROTEIN A"/>
    <property type="match status" value="1"/>
</dbReference>
<protein>
    <submittedName>
        <fullName evidence="2">NAD(P)H-binding protein</fullName>
    </submittedName>
</protein>
<organism evidence="2 3">
    <name type="scientific">Catenulispora subtropica</name>
    <dbReference type="NCBI Taxonomy" id="450798"/>
    <lineage>
        <taxon>Bacteria</taxon>
        <taxon>Bacillati</taxon>
        <taxon>Actinomycetota</taxon>
        <taxon>Actinomycetes</taxon>
        <taxon>Catenulisporales</taxon>
        <taxon>Catenulisporaceae</taxon>
        <taxon>Catenulispora</taxon>
    </lineage>
</organism>
<proteinExistence type="predicted"/>
<dbReference type="PANTHER" id="PTHR43162">
    <property type="match status" value="1"/>
</dbReference>
<name>A0ABN2QCR0_9ACTN</name>
<evidence type="ECO:0000313" key="2">
    <source>
        <dbReference type="EMBL" id="GAA1949767.1"/>
    </source>
</evidence>
<feature type="domain" description="NAD(P)-binding" evidence="1">
    <location>
        <begin position="6"/>
        <end position="179"/>
    </location>
</feature>
<dbReference type="Gene3D" id="3.40.50.720">
    <property type="entry name" value="NAD(P)-binding Rossmann-like Domain"/>
    <property type="match status" value="1"/>
</dbReference>
<gene>
    <name evidence="2" type="ORF">GCM10009838_01040</name>
</gene>
<dbReference type="EMBL" id="BAAAQM010000001">
    <property type="protein sequence ID" value="GAA1949767.1"/>
    <property type="molecule type" value="Genomic_DNA"/>
</dbReference>
<dbReference type="InterPro" id="IPR036291">
    <property type="entry name" value="NAD(P)-bd_dom_sf"/>
</dbReference>
<comment type="caution">
    <text evidence="2">The sequence shown here is derived from an EMBL/GenBank/DDBJ whole genome shotgun (WGS) entry which is preliminary data.</text>
</comment>
<dbReference type="Gene3D" id="3.90.25.10">
    <property type="entry name" value="UDP-galactose 4-epimerase, domain 1"/>
    <property type="match status" value="1"/>
</dbReference>
<dbReference type="Pfam" id="PF13460">
    <property type="entry name" value="NAD_binding_10"/>
    <property type="match status" value="1"/>
</dbReference>
<reference evidence="2 3" key="1">
    <citation type="journal article" date="2019" name="Int. J. Syst. Evol. Microbiol.">
        <title>The Global Catalogue of Microorganisms (GCM) 10K type strain sequencing project: providing services to taxonomists for standard genome sequencing and annotation.</title>
        <authorList>
            <consortium name="The Broad Institute Genomics Platform"/>
            <consortium name="The Broad Institute Genome Sequencing Center for Infectious Disease"/>
            <person name="Wu L."/>
            <person name="Ma J."/>
        </authorList>
    </citation>
    <scope>NUCLEOTIDE SEQUENCE [LARGE SCALE GENOMIC DNA]</scope>
    <source>
        <strain evidence="2 3">JCM 16013</strain>
    </source>
</reference>
<dbReference type="InterPro" id="IPR051604">
    <property type="entry name" value="Ergot_Alk_Oxidoreductase"/>
</dbReference>
<evidence type="ECO:0000259" key="1">
    <source>
        <dbReference type="Pfam" id="PF13460"/>
    </source>
</evidence>
<dbReference type="Proteomes" id="UP001499854">
    <property type="component" value="Unassembled WGS sequence"/>
</dbReference>
<keyword evidence="3" id="KW-1185">Reference proteome</keyword>
<evidence type="ECO:0000313" key="3">
    <source>
        <dbReference type="Proteomes" id="UP001499854"/>
    </source>
</evidence>
<dbReference type="InterPro" id="IPR016040">
    <property type="entry name" value="NAD(P)-bd_dom"/>
</dbReference>
<dbReference type="SUPFAM" id="SSF51735">
    <property type="entry name" value="NAD(P)-binding Rossmann-fold domains"/>
    <property type="match status" value="1"/>
</dbReference>
<dbReference type="RefSeq" id="WP_344654858.1">
    <property type="nucleotide sequence ID" value="NZ_BAAAQM010000001.1"/>
</dbReference>